<keyword evidence="3" id="KW-0067">ATP-binding</keyword>
<gene>
    <name evidence="5" type="ORF">CK203_089276</name>
</gene>
<dbReference type="InterPro" id="IPR045199">
    <property type="entry name" value="ATAD2-like"/>
</dbReference>
<name>A0A438BSX4_VITVI</name>
<proteinExistence type="inferred from homology"/>
<protein>
    <submittedName>
        <fullName evidence="5">Uncharacterized protein</fullName>
    </submittedName>
</protein>
<dbReference type="PANTHER" id="PTHR23069">
    <property type="entry name" value="AAA DOMAIN-CONTAINING"/>
    <property type="match status" value="1"/>
</dbReference>
<evidence type="ECO:0000313" key="6">
    <source>
        <dbReference type="Proteomes" id="UP000288805"/>
    </source>
</evidence>
<accession>A0A438BSX4</accession>
<dbReference type="AlphaFoldDB" id="A0A438BSX4"/>
<dbReference type="EMBL" id="QGNW01002630">
    <property type="protein sequence ID" value="RVW14053.1"/>
    <property type="molecule type" value="Genomic_DNA"/>
</dbReference>
<comment type="caution">
    <text evidence="5">The sequence shown here is derived from an EMBL/GenBank/DDBJ whole genome shotgun (WGS) entry which is preliminary data.</text>
</comment>
<feature type="region of interest" description="Disordered" evidence="4">
    <location>
        <begin position="384"/>
        <end position="409"/>
    </location>
</feature>
<dbReference type="GO" id="GO:0005524">
    <property type="term" value="F:ATP binding"/>
    <property type="evidence" value="ECO:0007669"/>
    <property type="project" value="UniProtKB-KW"/>
</dbReference>
<evidence type="ECO:0000256" key="3">
    <source>
        <dbReference type="ARBA" id="ARBA00022840"/>
    </source>
</evidence>
<dbReference type="Proteomes" id="UP000288805">
    <property type="component" value="Unassembled WGS sequence"/>
</dbReference>
<evidence type="ECO:0000256" key="2">
    <source>
        <dbReference type="ARBA" id="ARBA00022741"/>
    </source>
</evidence>
<reference evidence="5 6" key="1">
    <citation type="journal article" date="2018" name="PLoS Genet.">
        <title>Population sequencing reveals clonal diversity and ancestral inbreeding in the grapevine cultivar Chardonnay.</title>
        <authorList>
            <person name="Roach M.J."/>
            <person name="Johnson D.L."/>
            <person name="Bohlmann J."/>
            <person name="van Vuuren H.J."/>
            <person name="Jones S.J."/>
            <person name="Pretorius I.S."/>
            <person name="Schmidt S.A."/>
            <person name="Borneman A.R."/>
        </authorList>
    </citation>
    <scope>NUCLEOTIDE SEQUENCE [LARGE SCALE GENOMIC DNA]</scope>
    <source>
        <strain evidence="6">cv. Chardonnay</strain>
        <tissue evidence="5">Leaf</tissue>
    </source>
</reference>
<keyword evidence="2" id="KW-0547">Nucleotide-binding</keyword>
<evidence type="ECO:0000256" key="4">
    <source>
        <dbReference type="SAM" id="MobiDB-lite"/>
    </source>
</evidence>
<evidence type="ECO:0000256" key="1">
    <source>
        <dbReference type="ARBA" id="ARBA00006914"/>
    </source>
</evidence>
<sequence>MVLGSNPATDDTLNLPSVGCCKAVSTSRFGSPWRVLRAWLWKENVSGPRACKSAETGVPEDVLQRASHAWRSFIEQVDSMCVSTSLIILATSDVPYAALPKRIREFFKTDILNYSCSASSEHTVPQFSVQVDGNFNRDTLIDSSATELSRDLVQQFVQLIHHRTHILTSVFEEYKACDTSQGNKDMVYHGADHVLANEGEDRAQCPEESVAKVPSPPNSRTVKGKSNLLLAISTFGYQMLRYPHFAELCWVTSKLKDGPCADINGPWKGWPFNSCIIRPSNSLEKAYRGAYVSLREVSLEVRKVLELLVDQINAKIQSGKDRYEFGRILSQVACLEDMVNSWVYTLQRWNGQMTVVNPKPGTVGSSSYACGDDVDNLIESKECGPNVSNRSSHEGEVPEERPEGFTSENTGFVNLHKGDVNSGDPNLKEGVPLSEKSPLQTAFLTDSAPVEQFQSSLAANFLGW</sequence>
<organism evidence="5 6">
    <name type="scientific">Vitis vinifera</name>
    <name type="common">Grape</name>
    <dbReference type="NCBI Taxonomy" id="29760"/>
    <lineage>
        <taxon>Eukaryota</taxon>
        <taxon>Viridiplantae</taxon>
        <taxon>Streptophyta</taxon>
        <taxon>Embryophyta</taxon>
        <taxon>Tracheophyta</taxon>
        <taxon>Spermatophyta</taxon>
        <taxon>Magnoliopsida</taxon>
        <taxon>eudicotyledons</taxon>
        <taxon>Gunneridae</taxon>
        <taxon>Pentapetalae</taxon>
        <taxon>rosids</taxon>
        <taxon>Vitales</taxon>
        <taxon>Vitaceae</taxon>
        <taxon>Viteae</taxon>
        <taxon>Vitis</taxon>
    </lineage>
</organism>
<evidence type="ECO:0000313" key="5">
    <source>
        <dbReference type="EMBL" id="RVW14053.1"/>
    </source>
</evidence>
<comment type="similarity">
    <text evidence="1">Belongs to the AAA ATPase family.</text>
</comment>
<feature type="compositionally biased region" description="Basic and acidic residues" evidence="4">
    <location>
        <begin position="391"/>
        <end position="403"/>
    </location>
</feature>
<dbReference type="PANTHER" id="PTHR23069:SF7">
    <property type="entry name" value="P-LOOP CONTAINING NUCLEOSIDE TRIPHOSPHATE HYDROLASES SUPERFAMILY PROTEIN"/>
    <property type="match status" value="1"/>
</dbReference>